<proteinExistence type="predicted"/>
<dbReference type="AlphaFoldDB" id="A0A550J5Y9"/>
<feature type="region of interest" description="Disordered" evidence="4">
    <location>
        <begin position="291"/>
        <end position="315"/>
    </location>
</feature>
<evidence type="ECO:0000313" key="6">
    <source>
        <dbReference type="EMBL" id="TRO78597.1"/>
    </source>
</evidence>
<feature type="domain" description="4Fe-4S ferredoxin-type" evidence="5">
    <location>
        <begin position="195"/>
        <end position="217"/>
    </location>
</feature>
<dbReference type="GO" id="GO:0051536">
    <property type="term" value="F:iron-sulfur cluster binding"/>
    <property type="evidence" value="ECO:0007669"/>
    <property type="project" value="UniProtKB-KW"/>
</dbReference>
<dbReference type="GO" id="GO:0046872">
    <property type="term" value="F:metal ion binding"/>
    <property type="evidence" value="ECO:0007669"/>
    <property type="project" value="UniProtKB-KW"/>
</dbReference>
<gene>
    <name evidence="6" type="ORF">FL622_15870</name>
</gene>
<dbReference type="OrthoDB" id="9773828at2"/>
<sequence>MNQTAQKAESAPLVDETYYAAVTEAIRNEAARLLQEGAVAAVIGYVAGRRAGTALPAVVTTPERTAELIFSPACRNNLSLYLTKAKQDAVPTGRLAIIVKGCDLRALAGLLGESQVKREKLHIIGIACAGVFAANADQSLPLSAETIAKKCRECTVQLPAEVDFTAGALPTLPRLTPVEAEELARLEALTPAERWAFWKEQFSRCIRCLACRQVCPFCFCAQCLCDRNRPQAVENSVRPAGNLSWHIVRAMHLAGRCAGCAECERVCPMDIPLNLLNRKMAEELKERFDYEAGLTPQEKGPLTSYQEDDDESFIK</sequence>
<dbReference type="PROSITE" id="PS51379">
    <property type="entry name" value="4FE4S_FER_2"/>
    <property type="match status" value="2"/>
</dbReference>
<keyword evidence="7" id="KW-1185">Reference proteome</keyword>
<evidence type="ECO:0000256" key="1">
    <source>
        <dbReference type="ARBA" id="ARBA00022723"/>
    </source>
</evidence>
<dbReference type="InterPro" id="IPR017900">
    <property type="entry name" value="4Fe4S_Fe_S_CS"/>
</dbReference>
<keyword evidence="3" id="KW-0411">Iron-sulfur</keyword>
<comment type="caution">
    <text evidence="6">The sequence shown here is derived from an EMBL/GenBank/DDBJ whole genome shotgun (WGS) entry which is preliminary data.</text>
</comment>
<protein>
    <submittedName>
        <fullName evidence="6">Fe-S oxidoreductase</fullName>
    </submittedName>
</protein>
<dbReference type="InterPro" id="IPR017896">
    <property type="entry name" value="4Fe4S_Fe-S-bd"/>
</dbReference>
<evidence type="ECO:0000256" key="2">
    <source>
        <dbReference type="ARBA" id="ARBA00023004"/>
    </source>
</evidence>
<keyword evidence="1" id="KW-0479">Metal-binding</keyword>
<feature type="domain" description="4Fe-4S ferredoxin-type" evidence="5">
    <location>
        <begin position="248"/>
        <end position="278"/>
    </location>
</feature>
<dbReference type="RefSeq" id="WP_092054873.1">
    <property type="nucleotide sequence ID" value="NZ_FOJJ01000008.1"/>
</dbReference>
<evidence type="ECO:0000256" key="4">
    <source>
        <dbReference type="SAM" id="MobiDB-lite"/>
    </source>
</evidence>
<dbReference type="PROSITE" id="PS00198">
    <property type="entry name" value="4FE4S_FER_1"/>
    <property type="match status" value="1"/>
</dbReference>
<organism evidence="6 7">
    <name type="scientific">Trichloromonas acetexigens</name>
    <dbReference type="NCBI Taxonomy" id="38815"/>
    <lineage>
        <taxon>Bacteria</taxon>
        <taxon>Pseudomonadati</taxon>
        <taxon>Thermodesulfobacteriota</taxon>
        <taxon>Desulfuromonadia</taxon>
        <taxon>Desulfuromonadales</taxon>
        <taxon>Trichloromonadaceae</taxon>
        <taxon>Trichloromonas</taxon>
    </lineage>
</organism>
<feature type="compositionally biased region" description="Acidic residues" evidence="4">
    <location>
        <begin position="306"/>
        <end position="315"/>
    </location>
</feature>
<dbReference type="Gene3D" id="1.10.1060.10">
    <property type="entry name" value="Alpha-helical ferredoxin"/>
    <property type="match status" value="1"/>
</dbReference>
<dbReference type="Proteomes" id="UP000317155">
    <property type="component" value="Unassembled WGS sequence"/>
</dbReference>
<evidence type="ECO:0000313" key="7">
    <source>
        <dbReference type="Proteomes" id="UP000317155"/>
    </source>
</evidence>
<name>A0A550J5Y9_9BACT</name>
<dbReference type="SUPFAM" id="SSF46548">
    <property type="entry name" value="alpha-helical ferredoxin"/>
    <property type="match status" value="1"/>
</dbReference>
<reference evidence="6 7" key="1">
    <citation type="submission" date="2019-07" db="EMBL/GenBank/DDBJ databases">
        <title>Insights of Desulfuromonas acetexigens electromicrobiology.</title>
        <authorList>
            <person name="Katuri K."/>
            <person name="Sapireddy V."/>
            <person name="Shaw D.R."/>
            <person name="Saikaly P."/>
        </authorList>
    </citation>
    <scope>NUCLEOTIDE SEQUENCE [LARGE SCALE GENOMIC DNA]</scope>
    <source>
        <strain evidence="6 7">2873</strain>
    </source>
</reference>
<evidence type="ECO:0000259" key="5">
    <source>
        <dbReference type="PROSITE" id="PS51379"/>
    </source>
</evidence>
<keyword evidence="2" id="KW-0408">Iron</keyword>
<evidence type="ECO:0000256" key="3">
    <source>
        <dbReference type="ARBA" id="ARBA00023014"/>
    </source>
</evidence>
<dbReference type="InterPro" id="IPR009051">
    <property type="entry name" value="Helical_ferredxn"/>
</dbReference>
<dbReference type="EMBL" id="VJVV01000016">
    <property type="protein sequence ID" value="TRO78597.1"/>
    <property type="molecule type" value="Genomic_DNA"/>
</dbReference>
<accession>A0A550J5Y9</accession>